<accession>A0AAD1NUW8</accession>
<dbReference type="AlphaFoldDB" id="A0AAD1NUW8"/>
<organism evidence="1 2">
    <name type="scientific">Cutibacterium modestum</name>
    <dbReference type="NCBI Taxonomy" id="2559073"/>
    <lineage>
        <taxon>Bacteria</taxon>
        <taxon>Bacillati</taxon>
        <taxon>Actinomycetota</taxon>
        <taxon>Actinomycetes</taxon>
        <taxon>Propionibacteriales</taxon>
        <taxon>Propionibacteriaceae</taxon>
        <taxon>Cutibacterium</taxon>
    </lineage>
</organism>
<dbReference type="Proteomes" id="UP000825072">
    <property type="component" value="Chromosome 1"/>
</dbReference>
<proteinExistence type="predicted"/>
<sequence>MRALCPVTFPIATQERKLRSVPTEIGHEFGYFPMDASTARQITDKWEYPLPYDFYGMTAEPEDYQECVRRCGRRLSPGAAGRLAY</sequence>
<gene>
    <name evidence="1" type="ORF">KB1_05530</name>
</gene>
<reference evidence="1" key="1">
    <citation type="submission" date="2021-06" db="EMBL/GenBank/DDBJ databases">
        <title>Genome sequence of Cutibacterium modestum strain KB17-24694.</title>
        <authorList>
            <person name="Dekio I."/>
            <person name="Asahina A."/>
            <person name="Nishida M."/>
        </authorList>
    </citation>
    <scope>NUCLEOTIDE SEQUENCE</scope>
    <source>
        <strain evidence="1">KB17-24694</strain>
    </source>
</reference>
<dbReference type="EMBL" id="AP024747">
    <property type="protein sequence ID" value="BCY24563.1"/>
    <property type="molecule type" value="Genomic_DNA"/>
</dbReference>
<protein>
    <submittedName>
        <fullName evidence="1">Uncharacterized protein</fullName>
    </submittedName>
</protein>
<name>A0AAD1NUW8_9ACTN</name>
<evidence type="ECO:0000313" key="2">
    <source>
        <dbReference type="Proteomes" id="UP000825072"/>
    </source>
</evidence>
<evidence type="ECO:0000313" key="1">
    <source>
        <dbReference type="EMBL" id="BCY24563.1"/>
    </source>
</evidence>